<feature type="transmembrane region" description="Helical" evidence="2">
    <location>
        <begin position="150"/>
        <end position="171"/>
    </location>
</feature>
<feature type="transmembrane region" description="Helical" evidence="2">
    <location>
        <begin position="204"/>
        <end position="221"/>
    </location>
</feature>
<evidence type="ECO:0000313" key="5">
    <source>
        <dbReference type="Proteomes" id="UP000292704"/>
    </source>
</evidence>
<keyword evidence="2" id="KW-0472">Membrane</keyword>
<dbReference type="OrthoDB" id="10182at2157"/>
<gene>
    <name evidence="4" type="ORF">ELS17_07535</name>
</gene>
<comment type="caution">
    <text evidence="4">The sequence shown here is derived from an EMBL/GenBank/DDBJ whole genome shotgun (WGS) entry which is preliminary data.</text>
</comment>
<feature type="transmembrane region" description="Helical" evidence="2">
    <location>
        <begin position="227"/>
        <end position="243"/>
    </location>
</feature>
<dbReference type="Gene3D" id="1.20.144.10">
    <property type="entry name" value="Phosphatidic acid phosphatase type 2/haloperoxidase"/>
    <property type="match status" value="1"/>
</dbReference>
<dbReference type="Proteomes" id="UP000292704">
    <property type="component" value="Unassembled WGS sequence"/>
</dbReference>
<dbReference type="EMBL" id="SHMR01000001">
    <property type="protein sequence ID" value="RZH69273.1"/>
    <property type="molecule type" value="Genomic_DNA"/>
</dbReference>
<evidence type="ECO:0000259" key="3">
    <source>
        <dbReference type="SMART" id="SM00014"/>
    </source>
</evidence>
<feature type="transmembrane region" description="Helical" evidence="2">
    <location>
        <begin position="122"/>
        <end position="143"/>
    </location>
</feature>
<feature type="domain" description="Phosphatidic acid phosphatase type 2/haloperoxidase" evidence="3">
    <location>
        <begin position="69"/>
        <end position="192"/>
    </location>
</feature>
<dbReference type="SMART" id="SM00014">
    <property type="entry name" value="acidPPc"/>
    <property type="match status" value="1"/>
</dbReference>
<protein>
    <submittedName>
        <fullName evidence="4">Phosphatase PAP2 family protein</fullName>
    </submittedName>
</protein>
<reference evidence="4 5" key="1">
    <citation type="submission" date="2019-02" db="EMBL/GenBank/DDBJ databases">
        <title>Genome analysis provides insights into bioremediation potentialities and Haloocin production by Natrinema altunense strain 4.1R isolated from Chott Douz in Tunisian desert.</title>
        <authorList>
            <person name="Najjari A."/>
            <person name="Youssef N."/>
            <person name="Ben Dhia O."/>
            <person name="Ferjani R."/>
            <person name="El Hidri D."/>
            <person name="Ouzari H.I."/>
            <person name="Cherif A."/>
        </authorList>
    </citation>
    <scope>NUCLEOTIDE SEQUENCE [LARGE SCALE GENOMIC DNA]</scope>
    <source>
        <strain evidence="4 5">4.1R</strain>
    </source>
</reference>
<feature type="region of interest" description="Disordered" evidence="1">
    <location>
        <begin position="314"/>
        <end position="342"/>
    </location>
</feature>
<evidence type="ECO:0000256" key="1">
    <source>
        <dbReference type="SAM" id="MobiDB-lite"/>
    </source>
</evidence>
<proteinExistence type="predicted"/>
<feature type="compositionally biased region" description="Polar residues" evidence="1">
    <location>
        <begin position="331"/>
        <end position="342"/>
    </location>
</feature>
<accession>A0A482Y4C0</accession>
<evidence type="ECO:0000313" key="4">
    <source>
        <dbReference type="EMBL" id="RZH69273.1"/>
    </source>
</evidence>
<feature type="transmembrane region" description="Helical" evidence="2">
    <location>
        <begin position="20"/>
        <end position="48"/>
    </location>
</feature>
<evidence type="ECO:0000256" key="2">
    <source>
        <dbReference type="SAM" id="Phobius"/>
    </source>
</evidence>
<dbReference type="InterPro" id="IPR036938">
    <property type="entry name" value="PAP2/HPO_sf"/>
</dbReference>
<dbReference type="RefSeq" id="WP_130170149.1">
    <property type="nucleotide sequence ID" value="NZ_SHMR01000001.1"/>
</dbReference>
<keyword evidence="2" id="KW-1133">Transmembrane helix</keyword>
<feature type="transmembrane region" description="Helical" evidence="2">
    <location>
        <begin position="69"/>
        <end position="90"/>
    </location>
</feature>
<keyword evidence="2" id="KW-0812">Transmembrane</keyword>
<dbReference type="PANTHER" id="PTHR14969">
    <property type="entry name" value="SPHINGOSINE-1-PHOSPHATE PHOSPHOHYDROLASE"/>
    <property type="match status" value="1"/>
</dbReference>
<dbReference type="AlphaFoldDB" id="A0A482Y4C0"/>
<dbReference type="SUPFAM" id="SSF48317">
    <property type="entry name" value="Acid phosphatase/Vanadium-dependent haloperoxidase"/>
    <property type="match status" value="1"/>
</dbReference>
<organism evidence="4 5">
    <name type="scientific">Natrinema altunense</name>
    <dbReference type="NCBI Taxonomy" id="222984"/>
    <lineage>
        <taxon>Archaea</taxon>
        <taxon>Methanobacteriati</taxon>
        <taxon>Methanobacteriota</taxon>
        <taxon>Stenosarchaea group</taxon>
        <taxon>Halobacteria</taxon>
        <taxon>Halobacteriales</taxon>
        <taxon>Natrialbaceae</taxon>
        <taxon>Natrinema</taxon>
    </lineage>
</organism>
<feature type="transmembrane region" description="Helical" evidence="2">
    <location>
        <begin position="287"/>
        <end position="305"/>
    </location>
</feature>
<dbReference type="PANTHER" id="PTHR14969:SF13">
    <property type="entry name" value="AT30094P"/>
    <property type="match status" value="1"/>
</dbReference>
<dbReference type="Pfam" id="PF01569">
    <property type="entry name" value="PAP2"/>
    <property type="match status" value="1"/>
</dbReference>
<feature type="transmembrane region" description="Helical" evidence="2">
    <location>
        <begin position="264"/>
        <end position="281"/>
    </location>
</feature>
<dbReference type="STRING" id="222984.GCA_000731985_02675"/>
<dbReference type="InterPro" id="IPR000326">
    <property type="entry name" value="PAP2/HPO"/>
</dbReference>
<feature type="transmembrane region" description="Helical" evidence="2">
    <location>
        <begin position="177"/>
        <end position="195"/>
    </location>
</feature>
<sequence length="342" mass="35642">MNRGAALLESVRDFVPQWGVAVAAAVTRLGDGLLLLALGIGASWAIAWRRAGHRGRQFATGRPCRRSDGPWFLAVIVGGLATLTTLKHLFSLPRPELATVEPTVFPSPTRSLSDSSASAGGYGFPSGHAVGATVTYGLFAMVFEAGTRRLRLAVAGVIVAAVCLTRLVLGVHYPLDVVVGVVVGWCYLAGVRWLLERSPLDRTATAFALALGLAGAAMIASGRADSAVAYAALAAGALAGWTLEQSTLPLGSTAVDRRRIEPTALLIAVVFLAVVGGVGVSSGPSKLIVVAALLGLLSVLPALALSRLRMADPAPCRSQRSHGERRPNPFASPNPSRTYVRR</sequence>
<name>A0A482Y4C0_9EURY</name>